<dbReference type="GO" id="GO:0007035">
    <property type="term" value="P:vacuolar acidification"/>
    <property type="evidence" value="ECO:0007669"/>
    <property type="project" value="EnsemblFungi"/>
</dbReference>
<feature type="domain" description="RAVE complex protein Rav1 C-terminal" evidence="2">
    <location>
        <begin position="572"/>
        <end position="1192"/>
    </location>
</feature>
<dbReference type="Proteomes" id="UP000054886">
    <property type="component" value="Unassembled WGS sequence"/>
</dbReference>
<feature type="compositionally biased region" description="Basic and acidic residues" evidence="1">
    <location>
        <begin position="1321"/>
        <end position="1331"/>
    </location>
</feature>
<organism evidence="3 4">
    <name type="scientific">Candida glabrata</name>
    <name type="common">Yeast</name>
    <name type="synonym">Torulopsis glabrata</name>
    <dbReference type="NCBI Taxonomy" id="5478"/>
    <lineage>
        <taxon>Eukaryota</taxon>
        <taxon>Fungi</taxon>
        <taxon>Dikarya</taxon>
        <taxon>Ascomycota</taxon>
        <taxon>Saccharomycotina</taxon>
        <taxon>Saccharomycetes</taxon>
        <taxon>Saccharomycetales</taxon>
        <taxon>Saccharomycetaceae</taxon>
        <taxon>Nakaseomyces</taxon>
    </lineage>
</organism>
<dbReference type="PANTHER" id="PTHR13950:SF9">
    <property type="entry name" value="RABCONNECTIN-3A"/>
    <property type="match status" value="1"/>
</dbReference>
<dbReference type="EMBL" id="LLZZ01000117">
    <property type="protein sequence ID" value="KTB04195.1"/>
    <property type="molecule type" value="Genomic_DNA"/>
</dbReference>
<dbReference type="InterPro" id="IPR001680">
    <property type="entry name" value="WD40_rpt"/>
</dbReference>
<comment type="caution">
    <text evidence="3">The sequence shown here is derived from an EMBL/GenBank/DDBJ whole genome shotgun (WGS) entry which is preliminary data.</text>
</comment>
<reference evidence="3 4" key="1">
    <citation type="submission" date="2015-10" db="EMBL/GenBank/DDBJ databases">
        <title>Draft genomes sequences of Candida glabrata isolates 1A, 1B, 2A, 2B, 3A and 3B.</title>
        <authorList>
            <person name="Haavelsrud O.E."/>
            <person name="Gaustad P."/>
        </authorList>
    </citation>
    <scope>NUCLEOTIDE SEQUENCE [LARGE SCALE GENOMIC DNA]</scope>
    <source>
        <strain evidence="3">910700640</strain>
    </source>
</reference>
<dbReference type="Pfam" id="PF00400">
    <property type="entry name" value="WD40"/>
    <property type="match status" value="1"/>
</dbReference>
<evidence type="ECO:0000313" key="4">
    <source>
        <dbReference type="Proteomes" id="UP000054886"/>
    </source>
</evidence>
<proteinExistence type="predicted"/>
<dbReference type="InterPro" id="IPR022033">
    <property type="entry name" value="Rav1p_C"/>
</dbReference>
<protein>
    <submittedName>
        <fullName evidence="3">Regulator of V-ATPase in vacuolar membrane protein 1</fullName>
    </submittedName>
</protein>
<dbReference type="SUPFAM" id="SSF50978">
    <property type="entry name" value="WD40 repeat-like"/>
    <property type="match status" value="2"/>
</dbReference>
<dbReference type="InterPro" id="IPR052208">
    <property type="entry name" value="DmX-like/RAVE_component"/>
</dbReference>
<dbReference type="InterPro" id="IPR015943">
    <property type="entry name" value="WD40/YVTN_repeat-like_dom_sf"/>
</dbReference>
<gene>
    <name evidence="3" type="ORF">AO440_004197</name>
</gene>
<feature type="compositionally biased region" description="Low complexity" evidence="1">
    <location>
        <begin position="1350"/>
        <end position="1361"/>
    </location>
</feature>
<evidence type="ECO:0000259" key="2">
    <source>
        <dbReference type="Pfam" id="PF12234"/>
    </source>
</evidence>
<dbReference type="GO" id="GO:0043291">
    <property type="term" value="C:RAVE complex"/>
    <property type="evidence" value="ECO:0007669"/>
    <property type="project" value="EnsemblFungi"/>
</dbReference>
<dbReference type="VEuPathDB" id="FungiDB:GWK60_M07975"/>
<dbReference type="GO" id="GO:0070072">
    <property type="term" value="P:vacuolar proton-transporting V-type ATPase complex assembly"/>
    <property type="evidence" value="ECO:0007669"/>
    <property type="project" value="EnsemblFungi"/>
</dbReference>
<dbReference type="GO" id="GO:0045022">
    <property type="term" value="P:early endosome to late endosome transport"/>
    <property type="evidence" value="ECO:0007669"/>
    <property type="project" value="EnsemblFungi"/>
</dbReference>
<dbReference type="VEuPathDB" id="FungiDB:B1J91_M08008g"/>
<dbReference type="GO" id="GO:0043254">
    <property type="term" value="P:regulation of protein-containing complex assembly"/>
    <property type="evidence" value="ECO:0007669"/>
    <property type="project" value="EnsemblFungi"/>
</dbReference>
<dbReference type="VEuPathDB" id="FungiDB:GVI51_M07975"/>
<dbReference type="SMART" id="SM00320">
    <property type="entry name" value="WD40"/>
    <property type="match status" value="5"/>
</dbReference>
<dbReference type="Gene3D" id="2.130.10.10">
    <property type="entry name" value="YVTN repeat-like/Quinoprotein amine dehydrogenase"/>
    <property type="match status" value="2"/>
</dbReference>
<accession>A0A0W0CKN9</accession>
<feature type="region of interest" description="Disordered" evidence="1">
    <location>
        <begin position="1316"/>
        <end position="1373"/>
    </location>
</feature>
<dbReference type="VEuPathDB" id="FungiDB:CAGL0M08008g"/>
<dbReference type="Pfam" id="PF12234">
    <property type="entry name" value="Rav1p_C"/>
    <property type="match status" value="1"/>
</dbReference>
<sequence length="1388" mass="159288">MSLTFLPGKPNDTVTSVCQRLWLDQTLLAYCSGNNLIIMSNELTKLQTLYLDEDCVSVDINATNGFIAVGFGNKTKIYKPMYQVMKNPKWVNCCEVFHDESKVNCVKWGNANELVIGSKYLSLWNIKDEFGDYRPVLLWTKLQPKPVYCCDISQDSQLIASYGKYEKTVKLWKRVSISGEENVFNVTLLKHDAPITALKWKRNSIDDDINRASQVLFTLCEDRQLRVWFCYKLDSCHTVDLWGSLTLSHRQRYCLIIDNWLLSYCSKNSKLRSIDRNTIVNSDVVLLADSEGNVEIHALDHLSNDPPRIMKKRLLHNKRLHKDSFVAKPDILYFSEVQPFTSKDNILSIVIHDLKGVIRHSTISLAELLDNDKEVIGTLEHKFTGHNKSIQKLIRSSDGEALLTTTRFSENCVWTPQYLGHGITLRMKNIICTESPIETAVVHEKGKLVIALLQNNKLQAWRCPNYDSKMSDTKLSTLEAELTLQKDKTVKPILMLNTPEEKHNHDRHFIAIFYDDGSINAFEVSERRGISEIRSQNLALDGREIHQLSTIDPVHRTFNANRPLLAVCTTGGTVITFRAKIDYEKLELSWIQAHEINTGGQKLRLVRGSSTGKMCIVDQSEKIMSLWDMRRGVLEYEEHFEEPILDIDWTNTVHHQSVVSIGFESHVILYTQLRYDYTNKTPSYLPIEDINVISHTAHKIGDSIWMKDGIFVVASGNQFYVKDKTLDTNDPFTHASIGSRMIFSNDLFHLSSVLNGPLPVYHPQFLIQALYANKLELVKELLLRLFLELRKLELNAKNIIDLDSTLNIEPHKFLYRLNKDYPKEIFPAPYQEFNEQVAGQLSEQLTKIALPYMTRHQQITLMTVITTVIELMKHQSTVDFNGLRFLLGTKLYQSHKKSQKSVLMRDVSWALHSDNKELLMSILGAQILSWQQARQYKIAYWAKQDDLLASFEKIAKYEFSKDDTRDPNRCAVFYLALKKKQVLSSLWRVCPGHPEQQKMMKFLGNDFKQSRWRTAALKNAFVLSSKHRYIEAASFFLLADSLKDSVNVICRQLKDIDLAIAVCRVYEGDNGPILAEFLTKEVLPTAIVDNDRWTTSYIYWKLRKQELAIKALITAPYDLEDNKQLVEENKVVNKSFLVEDPALLFLYNHLRNRNLRYFLASLDLSNEYERYLILRATEILCRMGCDYLAISLVKNWNFIDKPKVATKLPFSPIKDQTYSGINAMTEEPTSTNKVRKSLFDMFDKSGEDNTSLSSANNVTKSVLDDFNSNNNLRTSSILDQFKPSGGLNTNTDNLCTQKIEKNPDQQPKNLLDAFTYNNVPEGKDNDNKLTEKSVPNKPRSLLDDFETIPSTSVTNSSQNSVENKTVTEENVALRSEPPKVKNLLDDFM</sequence>
<evidence type="ECO:0000313" key="3">
    <source>
        <dbReference type="EMBL" id="KTB04195.1"/>
    </source>
</evidence>
<dbReference type="PANTHER" id="PTHR13950">
    <property type="entry name" value="RABCONNECTIN-RELATED"/>
    <property type="match status" value="1"/>
</dbReference>
<dbReference type="InterPro" id="IPR036322">
    <property type="entry name" value="WD40_repeat_dom_sf"/>
</dbReference>
<evidence type="ECO:0000256" key="1">
    <source>
        <dbReference type="SAM" id="MobiDB-lite"/>
    </source>
</evidence>
<name>A0A0W0CKN9_CANGB</name>